<dbReference type="EMBL" id="BSYO01000053">
    <property type="protein sequence ID" value="GMH32012.1"/>
    <property type="molecule type" value="Genomic_DNA"/>
</dbReference>
<evidence type="ECO:0000313" key="2">
    <source>
        <dbReference type="EMBL" id="GMH32012.1"/>
    </source>
</evidence>
<sequence>MSRPQLKILHFPPVQEIGKQPTPARSRMVTSGQQQQQMATPTSASSSGNQQPLWVAISTDFTSKQPKHLSFQRPIMLYRVGCHTPDSNTASRISTSLT</sequence>
<evidence type="ECO:0000313" key="3">
    <source>
        <dbReference type="Proteomes" id="UP001279734"/>
    </source>
</evidence>
<keyword evidence="3" id="KW-1185">Reference proteome</keyword>
<reference evidence="2" key="1">
    <citation type="submission" date="2023-05" db="EMBL/GenBank/DDBJ databases">
        <title>Nepenthes gracilis genome sequencing.</title>
        <authorList>
            <person name="Fukushima K."/>
        </authorList>
    </citation>
    <scope>NUCLEOTIDE SEQUENCE</scope>
    <source>
        <strain evidence="2">SING2019-196</strain>
    </source>
</reference>
<comment type="caution">
    <text evidence="2">The sequence shown here is derived from an EMBL/GenBank/DDBJ whole genome shotgun (WGS) entry which is preliminary data.</text>
</comment>
<organism evidence="2 3">
    <name type="scientific">Nepenthes gracilis</name>
    <name type="common">Slender pitcher plant</name>
    <dbReference type="NCBI Taxonomy" id="150966"/>
    <lineage>
        <taxon>Eukaryota</taxon>
        <taxon>Viridiplantae</taxon>
        <taxon>Streptophyta</taxon>
        <taxon>Embryophyta</taxon>
        <taxon>Tracheophyta</taxon>
        <taxon>Spermatophyta</taxon>
        <taxon>Magnoliopsida</taxon>
        <taxon>eudicotyledons</taxon>
        <taxon>Gunneridae</taxon>
        <taxon>Pentapetalae</taxon>
        <taxon>Caryophyllales</taxon>
        <taxon>Nepenthaceae</taxon>
        <taxon>Nepenthes</taxon>
    </lineage>
</organism>
<dbReference type="AlphaFoldDB" id="A0AAD3TN38"/>
<gene>
    <name evidence="2" type="ORF">Nepgr_033856</name>
</gene>
<accession>A0AAD3TN38</accession>
<dbReference type="Proteomes" id="UP001279734">
    <property type="component" value="Unassembled WGS sequence"/>
</dbReference>
<feature type="region of interest" description="Disordered" evidence="1">
    <location>
        <begin position="1"/>
        <end position="49"/>
    </location>
</feature>
<name>A0AAD3TN38_NEPGR</name>
<protein>
    <submittedName>
        <fullName evidence="2">Uncharacterized protein</fullName>
    </submittedName>
</protein>
<feature type="compositionally biased region" description="Polar residues" evidence="1">
    <location>
        <begin position="28"/>
        <end position="49"/>
    </location>
</feature>
<proteinExistence type="predicted"/>
<evidence type="ECO:0000256" key="1">
    <source>
        <dbReference type="SAM" id="MobiDB-lite"/>
    </source>
</evidence>